<gene>
    <name evidence="3" type="ORF">AXFE_07980</name>
</gene>
<dbReference type="EMBL" id="JXYS01000018">
    <property type="protein sequence ID" value="KJF18410.1"/>
    <property type="molecule type" value="Genomic_DNA"/>
</dbReference>
<name>A0A0D8HKD0_9ACTN</name>
<dbReference type="PANTHER" id="PTHR30336:SF20">
    <property type="entry name" value="DUF218 DOMAIN-CONTAINING PROTEIN"/>
    <property type="match status" value="1"/>
</dbReference>
<reference evidence="3 4" key="1">
    <citation type="submission" date="2015-01" db="EMBL/GenBank/DDBJ databases">
        <title>Draft genome of the acidophilic iron oxidizer Acidithrix ferrooxidans strain Py-F3.</title>
        <authorList>
            <person name="Poehlein A."/>
            <person name="Eisen S."/>
            <person name="Schloemann M."/>
            <person name="Johnson B.D."/>
            <person name="Daniel R."/>
            <person name="Muehling M."/>
        </authorList>
    </citation>
    <scope>NUCLEOTIDE SEQUENCE [LARGE SCALE GENOMIC DNA]</scope>
    <source>
        <strain evidence="3 4">Py-F3</strain>
    </source>
</reference>
<dbReference type="Proteomes" id="UP000032360">
    <property type="component" value="Unassembled WGS sequence"/>
</dbReference>
<dbReference type="GO" id="GO:0005886">
    <property type="term" value="C:plasma membrane"/>
    <property type="evidence" value="ECO:0007669"/>
    <property type="project" value="TreeGrafter"/>
</dbReference>
<comment type="caution">
    <text evidence="3">The sequence shown here is derived from an EMBL/GenBank/DDBJ whole genome shotgun (WGS) entry which is preliminary data.</text>
</comment>
<sequence length="209" mass="22600">MKSTTAKKSVLYLLFLIVGVPLIIFLVLLGKIYTFGNHDFIQKAKIEVVLGAAEFNGTPSNVLKARLDHAALLYRQGFATTIITTGGSQNGDLYTEAGVGRTYLISLGIPPANIIADATGNDTYQTMVAVSKTLKSFGATNAIFVSDPFHEYRVYLIASQLGISDISSPTRTSPIRGLSSITYYLREAVAIEMAKLVGFKFLSVLRHGS</sequence>
<dbReference type="OrthoDB" id="9782395at2"/>
<dbReference type="InterPro" id="IPR014729">
    <property type="entry name" value="Rossmann-like_a/b/a_fold"/>
</dbReference>
<evidence type="ECO:0000259" key="2">
    <source>
        <dbReference type="Pfam" id="PF02698"/>
    </source>
</evidence>
<protein>
    <submittedName>
        <fullName evidence="3">Vancomycin high temperature exclusion protein</fullName>
    </submittedName>
</protein>
<dbReference type="CDD" id="cd06259">
    <property type="entry name" value="YdcF-like"/>
    <property type="match status" value="1"/>
</dbReference>
<dbReference type="InterPro" id="IPR051599">
    <property type="entry name" value="Cell_Envelope_Assoc"/>
</dbReference>
<dbReference type="PANTHER" id="PTHR30336">
    <property type="entry name" value="INNER MEMBRANE PROTEIN, PROBABLE PERMEASE"/>
    <property type="match status" value="1"/>
</dbReference>
<proteinExistence type="predicted"/>
<feature type="transmembrane region" description="Helical" evidence="1">
    <location>
        <begin position="12"/>
        <end position="33"/>
    </location>
</feature>
<evidence type="ECO:0000256" key="1">
    <source>
        <dbReference type="SAM" id="Phobius"/>
    </source>
</evidence>
<dbReference type="STRING" id="1280514.AXFE_07980"/>
<evidence type="ECO:0000313" key="4">
    <source>
        <dbReference type="Proteomes" id="UP000032360"/>
    </source>
</evidence>
<feature type="domain" description="DUF218" evidence="2">
    <location>
        <begin position="48"/>
        <end position="189"/>
    </location>
</feature>
<dbReference type="RefSeq" id="WP_052604555.1">
    <property type="nucleotide sequence ID" value="NZ_JXYS01000018.1"/>
</dbReference>
<organism evidence="3 4">
    <name type="scientific">Acidithrix ferrooxidans</name>
    <dbReference type="NCBI Taxonomy" id="1280514"/>
    <lineage>
        <taxon>Bacteria</taxon>
        <taxon>Bacillati</taxon>
        <taxon>Actinomycetota</taxon>
        <taxon>Acidimicrobiia</taxon>
        <taxon>Acidimicrobiales</taxon>
        <taxon>Acidimicrobiaceae</taxon>
        <taxon>Acidithrix</taxon>
    </lineage>
</organism>
<keyword evidence="1" id="KW-1133">Transmembrane helix</keyword>
<dbReference type="AlphaFoldDB" id="A0A0D8HKD0"/>
<keyword evidence="1" id="KW-0472">Membrane</keyword>
<dbReference type="Pfam" id="PF02698">
    <property type="entry name" value="DUF218"/>
    <property type="match status" value="1"/>
</dbReference>
<dbReference type="InterPro" id="IPR003848">
    <property type="entry name" value="DUF218"/>
</dbReference>
<keyword evidence="1" id="KW-0812">Transmembrane</keyword>
<accession>A0A0D8HKD0</accession>
<keyword evidence="4" id="KW-1185">Reference proteome</keyword>
<evidence type="ECO:0000313" key="3">
    <source>
        <dbReference type="EMBL" id="KJF18410.1"/>
    </source>
</evidence>
<dbReference type="Gene3D" id="3.40.50.620">
    <property type="entry name" value="HUPs"/>
    <property type="match status" value="1"/>
</dbReference>